<dbReference type="EMBL" id="PDOB01000053">
    <property type="protein sequence ID" value="PIL37990.1"/>
    <property type="molecule type" value="Genomic_DNA"/>
</dbReference>
<evidence type="ECO:0000313" key="1">
    <source>
        <dbReference type="EMBL" id="PIL37990.1"/>
    </source>
</evidence>
<sequence>MPGEIGALLRKEGIYSSHLAAWRKQRAEAERAALTPKKRGVKADPMLAETRRYELLEQECARLRVELTKSNLIIDVQKKVSTLLGLLKDEPQVRKS</sequence>
<reference evidence="1 2" key="1">
    <citation type="submission" date="2017-10" db="EMBL/GenBank/DDBJ databases">
        <title>Massilia psychrophilum sp. nov., a novel purple-pigmented bacterium isolated from Tianshan glacier, Xinjiang Municipality, China.</title>
        <authorList>
            <person name="Wang H."/>
        </authorList>
    </citation>
    <scope>NUCLEOTIDE SEQUENCE [LARGE SCALE GENOMIC DNA]</scope>
    <source>
        <strain evidence="1 2">JCM 30813</strain>
    </source>
</reference>
<gene>
    <name evidence="1" type="ORF">CR103_20485</name>
</gene>
<dbReference type="AlphaFoldDB" id="A0A2G8SW44"/>
<comment type="caution">
    <text evidence="1">The sequence shown here is derived from an EMBL/GenBank/DDBJ whole genome shotgun (WGS) entry which is preliminary data.</text>
</comment>
<accession>A0A2G8SW44</accession>
<protein>
    <submittedName>
        <fullName evidence="1">Transposase</fullName>
    </submittedName>
</protein>
<evidence type="ECO:0000313" key="2">
    <source>
        <dbReference type="Proteomes" id="UP000228593"/>
    </source>
</evidence>
<dbReference type="Proteomes" id="UP000228593">
    <property type="component" value="Unassembled WGS sequence"/>
</dbReference>
<proteinExistence type="predicted"/>
<name>A0A2G8SW44_9BURK</name>
<dbReference type="OrthoDB" id="7282227at2"/>
<organism evidence="1 2">
    <name type="scientific">Massilia psychrophila</name>
    <dbReference type="NCBI Taxonomy" id="1603353"/>
    <lineage>
        <taxon>Bacteria</taxon>
        <taxon>Pseudomonadati</taxon>
        <taxon>Pseudomonadota</taxon>
        <taxon>Betaproteobacteria</taxon>
        <taxon>Burkholderiales</taxon>
        <taxon>Oxalobacteraceae</taxon>
        <taxon>Telluria group</taxon>
        <taxon>Massilia</taxon>
    </lineage>
</organism>
<keyword evidence="2" id="KW-1185">Reference proteome</keyword>